<sequence length="19" mass="2319">MKLEASTARLCRKQRFGWH</sequence>
<organism evidence="1 2">
    <name type="scientific">Heterorhabditis bacteriophora</name>
    <name type="common">Entomopathogenic nematode worm</name>
    <dbReference type="NCBI Taxonomy" id="37862"/>
    <lineage>
        <taxon>Eukaryota</taxon>
        <taxon>Metazoa</taxon>
        <taxon>Ecdysozoa</taxon>
        <taxon>Nematoda</taxon>
        <taxon>Chromadorea</taxon>
        <taxon>Rhabditida</taxon>
        <taxon>Rhabditina</taxon>
        <taxon>Rhabditomorpha</taxon>
        <taxon>Strongyloidea</taxon>
        <taxon>Heterorhabditidae</taxon>
        <taxon>Heterorhabditis</taxon>
    </lineage>
</organism>
<dbReference type="AlphaFoldDB" id="A0A1I7WM10"/>
<evidence type="ECO:0000313" key="2">
    <source>
        <dbReference type="WBParaSite" id="Hba_06106"/>
    </source>
</evidence>
<accession>A0A1I7WM10</accession>
<dbReference type="WBParaSite" id="Hba_06106">
    <property type="protein sequence ID" value="Hba_06106"/>
    <property type="gene ID" value="Hba_06106"/>
</dbReference>
<protein>
    <submittedName>
        <fullName evidence="2">Uncharacterized protein</fullName>
    </submittedName>
</protein>
<name>A0A1I7WM10_HETBA</name>
<reference evidence="2" key="1">
    <citation type="submission" date="2016-11" db="UniProtKB">
        <authorList>
            <consortium name="WormBaseParasite"/>
        </authorList>
    </citation>
    <scope>IDENTIFICATION</scope>
</reference>
<evidence type="ECO:0000313" key="1">
    <source>
        <dbReference type="Proteomes" id="UP000095283"/>
    </source>
</evidence>
<dbReference type="Proteomes" id="UP000095283">
    <property type="component" value="Unplaced"/>
</dbReference>
<proteinExistence type="predicted"/>
<keyword evidence="1" id="KW-1185">Reference proteome</keyword>